<organism evidence="2 3">
    <name type="scientific">Salvia divinorum</name>
    <name type="common">Maria pastora</name>
    <name type="synonym">Diviner's sage</name>
    <dbReference type="NCBI Taxonomy" id="28513"/>
    <lineage>
        <taxon>Eukaryota</taxon>
        <taxon>Viridiplantae</taxon>
        <taxon>Streptophyta</taxon>
        <taxon>Embryophyta</taxon>
        <taxon>Tracheophyta</taxon>
        <taxon>Spermatophyta</taxon>
        <taxon>Magnoliopsida</taxon>
        <taxon>eudicotyledons</taxon>
        <taxon>Gunneridae</taxon>
        <taxon>Pentapetalae</taxon>
        <taxon>asterids</taxon>
        <taxon>lamiids</taxon>
        <taxon>Lamiales</taxon>
        <taxon>Lamiaceae</taxon>
        <taxon>Nepetoideae</taxon>
        <taxon>Mentheae</taxon>
        <taxon>Salviinae</taxon>
        <taxon>Salvia</taxon>
        <taxon>Salvia subgen. Calosphace</taxon>
    </lineage>
</organism>
<dbReference type="InterPro" id="IPR001932">
    <property type="entry name" value="PPM-type_phosphatase-like_dom"/>
</dbReference>
<dbReference type="InterPro" id="IPR015655">
    <property type="entry name" value="PP2C"/>
</dbReference>
<name>A0ABD1GHW3_SALDI</name>
<protein>
    <recommendedName>
        <fullName evidence="1">PPM-type phosphatase domain-containing protein</fullName>
    </recommendedName>
</protein>
<dbReference type="AlphaFoldDB" id="A0ABD1GHW3"/>
<dbReference type="PROSITE" id="PS51746">
    <property type="entry name" value="PPM_2"/>
    <property type="match status" value="1"/>
</dbReference>
<comment type="caution">
    <text evidence="2">The sequence shown here is derived from an EMBL/GenBank/DDBJ whole genome shotgun (WGS) entry which is preliminary data.</text>
</comment>
<dbReference type="EMBL" id="JBEAFC010000009">
    <property type="protein sequence ID" value="KAL1542561.1"/>
    <property type="molecule type" value="Genomic_DNA"/>
</dbReference>
<evidence type="ECO:0000259" key="1">
    <source>
        <dbReference type="PROSITE" id="PS51746"/>
    </source>
</evidence>
<dbReference type="SMART" id="SM00332">
    <property type="entry name" value="PP2Cc"/>
    <property type="match status" value="1"/>
</dbReference>
<dbReference type="Gene3D" id="3.60.40.10">
    <property type="entry name" value="PPM-type phosphatase domain"/>
    <property type="match status" value="2"/>
</dbReference>
<sequence>MGSCFSSCETVPRYSGIASRALDWRTESTFSAVYHGHGGPEPSGLKVDRKTFTNFDCFCKGTTTALSLLKQGEDLTIAQIGNSGAVLGTRDENNALIPVRLTVNVEPHHPPAGIQKCRGRPIFAPRRVEPEPHNPNDSPCLISNRRIAHQDEFVVLATAGVWTVLSTEDVVTTVGTCPSRSDASQAVVKAAVRAWMCKYPTSEVDDCAVACLFLNPLPLPLPLPSN</sequence>
<dbReference type="SUPFAM" id="SSF81606">
    <property type="entry name" value="PP2C-like"/>
    <property type="match status" value="1"/>
</dbReference>
<reference evidence="2 3" key="1">
    <citation type="submission" date="2024-06" db="EMBL/GenBank/DDBJ databases">
        <title>A chromosome level genome sequence of Diviner's sage (Salvia divinorum).</title>
        <authorList>
            <person name="Ford S.A."/>
            <person name="Ro D.-K."/>
            <person name="Ness R.W."/>
            <person name="Phillips M.A."/>
        </authorList>
    </citation>
    <scope>NUCLEOTIDE SEQUENCE [LARGE SCALE GENOMIC DNA]</scope>
    <source>
        <strain evidence="2">SAF-2024a</strain>
        <tissue evidence="2">Leaf</tissue>
    </source>
</reference>
<evidence type="ECO:0000313" key="3">
    <source>
        <dbReference type="Proteomes" id="UP001567538"/>
    </source>
</evidence>
<feature type="domain" description="PPM-type phosphatase" evidence="1">
    <location>
        <begin position="14"/>
        <end position="214"/>
    </location>
</feature>
<dbReference type="Pfam" id="PF00481">
    <property type="entry name" value="PP2C"/>
    <property type="match status" value="1"/>
</dbReference>
<dbReference type="InterPro" id="IPR036457">
    <property type="entry name" value="PPM-type-like_dom_sf"/>
</dbReference>
<gene>
    <name evidence="2" type="ORF">AAHA92_26640</name>
</gene>
<keyword evidence="3" id="KW-1185">Reference proteome</keyword>
<accession>A0ABD1GHW3</accession>
<evidence type="ECO:0000313" key="2">
    <source>
        <dbReference type="EMBL" id="KAL1542561.1"/>
    </source>
</evidence>
<dbReference type="PANTHER" id="PTHR47992">
    <property type="entry name" value="PROTEIN PHOSPHATASE"/>
    <property type="match status" value="1"/>
</dbReference>
<dbReference type="Proteomes" id="UP001567538">
    <property type="component" value="Unassembled WGS sequence"/>
</dbReference>
<proteinExistence type="predicted"/>